<dbReference type="EC" id="1.-.-.-" evidence="2"/>
<reference evidence="2 3" key="1">
    <citation type="submission" date="2023-03" db="EMBL/GenBank/DDBJ databases">
        <title>Novel Species.</title>
        <authorList>
            <person name="Ma S."/>
        </authorList>
    </citation>
    <scope>NUCLEOTIDE SEQUENCE [LARGE SCALE GENOMIC DNA]</scope>
    <source>
        <strain evidence="2 3">LIND6LT2</strain>
    </source>
</reference>
<organism evidence="2 3">
    <name type="scientific">Defluviitalea saccharophila</name>
    <dbReference type="NCBI Taxonomy" id="879970"/>
    <lineage>
        <taxon>Bacteria</taxon>
        <taxon>Bacillati</taxon>
        <taxon>Bacillota</taxon>
        <taxon>Clostridia</taxon>
        <taxon>Lachnospirales</taxon>
        <taxon>Defluviitaleaceae</taxon>
        <taxon>Defluviitalea</taxon>
    </lineage>
</organism>
<dbReference type="RefSeq" id="WP_341877925.1">
    <property type="nucleotide sequence ID" value="NZ_CP121687.1"/>
</dbReference>
<dbReference type="Gene3D" id="2.30.110.10">
    <property type="entry name" value="Electron Transport, Fmn-binding Protein, Chain A"/>
    <property type="match status" value="1"/>
</dbReference>
<proteinExistence type="predicted"/>
<name>A0ABZ2Y6L5_9FIRM</name>
<dbReference type="Pfam" id="PF01243">
    <property type="entry name" value="PNPOx_N"/>
    <property type="match status" value="1"/>
</dbReference>
<sequence length="166" mass="18974">MNKTMSSEELRECIEDFMLEHRSASLATCKDNVPRSSPVQYFMGKDLSVFILSAGGEKFDAITTNPNVCLLVNTEYINYRKIKGVQVFGKATTNMEVPEIFEEAKAYCPEPFLMEHEGKSLKVIKIIPQKIVYLDSLEDGDRTKQILDLQENQVQINEDIFELAKR</sequence>
<evidence type="ECO:0000313" key="3">
    <source>
        <dbReference type="Proteomes" id="UP001486565"/>
    </source>
</evidence>
<gene>
    <name evidence="2" type="ORF">QBE51_05430</name>
</gene>
<dbReference type="EC" id="1.4.3.5" evidence="2"/>
<dbReference type="GO" id="GO:0004733">
    <property type="term" value="F:pyridoxamine phosphate oxidase activity"/>
    <property type="evidence" value="ECO:0007669"/>
    <property type="project" value="UniProtKB-EC"/>
</dbReference>
<feature type="domain" description="Pyridoxamine 5'-phosphate oxidase N-terminal" evidence="1">
    <location>
        <begin position="12"/>
        <end position="131"/>
    </location>
</feature>
<dbReference type="InterPro" id="IPR012349">
    <property type="entry name" value="Split_barrel_FMN-bd"/>
</dbReference>
<dbReference type="InterPro" id="IPR011576">
    <property type="entry name" value="Pyridox_Oxase_N"/>
</dbReference>
<dbReference type="EMBL" id="CP121687">
    <property type="protein sequence ID" value="WZL70964.1"/>
    <property type="molecule type" value="Genomic_DNA"/>
</dbReference>
<dbReference type="SUPFAM" id="SSF50475">
    <property type="entry name" value="FMN-binding split barrel"/>
    <property type="match status" value="1"/>
</dbReference>
<accession>A0ABZ2Y6L5</accession>
<keyword evidence="3" id="KW-1185">Reference proteome</keyword>
<evidence type="ECO:0000313" key="2">
    <source>
        <dbReference type="EMBL" id="WZL70964.1"/>
    </source>
</evidence>
<keyword evidence="2" id="KW-0560">Oxidoreductase</keyword>
<protein>
    <submittedName>
        <fullName evidence="2">Pyridoxamine 5'-phosphate oxidase family protein</fullName>
        <ecNumber evidence="2">1.-.-.-</ecNumber>
        <ecNumber evidence="2">1.4.3.5</ecNumber>
    </submittedName>
</protein>
<dbReference type="Proteomes" id="UP001486565">
    <property type="component" value="Chromosome"/>
</dbReference>
<evidence type="ECO:0000259" key="1">
    <source>
        <dbReference type="Pfam" id="PF01243"/>
    </source>
</evidence>